<sequence>MKKTVLFFLGVASLYVNAQNNEKLQKNFRDENINNQKKFERYIKNINTKLSETQISEMKSKLAGFAGNIPLFLTGDDTRANASANITPLQNGTFLTGTNITGSGLNILVMDGGRVFDKHREFGADASGIVTNPRIFDKENGNTSYSNHPTNVAGIIGAIGYGNFTTYGNAAAKGVLPNVTIDSYAFTTTTSGTNYQKLEAANANISNHSYGINLGWNYVSSTSTTYPEIGYYWIGNYELNHKDTYNGSYYTQDANFDKIVYKNPNQIVIKSAGNYFGTHPSEDPTKPKFKYDNATDKYVPFADSDELPPANCSQGYNCIGWGSLAKNIIVVGAADQLTTVDNLYTNSTDVVKSDYSSAGPRKDGAIKPDISAVGTNMLIAGYENDTKYNSYYVGSGTSYSAPVISGIAGAITQVNRSITGNSSFTYKADEMKALLIHSANEAGSNPGPDVWYGWGFADAKKAAQIVVDKNNNKVIFERNLLTSGVKFTKEITANGTEPLKATISWVDPAGIPFTSDNDLQNNTSSKLVNDIDLRIIDTTNNTIYYPWKLNAINPMAAATQGDNTVDNVEQVLLNTPVAGRKYRIEISNKGTLVDDGGTASPQNYALIVTGLEASNLAEIAFNNFNIEAKSETCSGKNNGEINISANQSFNYSAKINNGNSLSFTNNKLNIANLAPGNYYVCISVASINYEQCFNITIPKGVTASARIATNSTSNLISVNVEQGTAPFKIFVNGIQKLETTDNNFSIEASQGDLIEVKTALACEGIVSKKIELLLDKATAYPNPAKDFVYITIPSSKKEVEIELYAADGKLASKQLYTVSNGEAKVDVSKLNDGIYIAKVSLKNPVNIKIIKKQ</sequence>
<dbReference type="InterPro" id="IPR026444">
    <property type="entry name" value="Secre_tail"/>
</dbReference>
<evidence type="ECO:0000256" key="7">
    <source>
        <dbReference type="SAM" id="SignalP"/>
    </source>
</evidence>
<dbReference type="NCBIfam" id="TIGR04183">
    <property type="entry name" value="Por_Secre_tail"/>
    <property type="match status" value="1"/>
</dbReference>
<dbReference type="InterPro" id="IPR015500">
    <property type="entry name" value="Peptidase_S8_subtilisin-rel"/>
</dbReference>
<evidence type="ECO:0000256" key="3">
    <source>
        <dbReference type="ARBA" id="ARBA00022729"/>
    </source>
</evidence>
<dbReference type="PANTHER" id="PTHR43806">
    <property type="entry name" value="PEPTIDASE S8"/>
    <property type="match status" value="1"/>
</dbReference>
<keyword evidence="5 6" id="KW-0720">Serine protease</keyword>
<keyword evidence="3 7" id="KW-0732">Signal</keyword>
<evidence type="ECO:0000256" key="4">
    <source>
        <dbReference type="ARBA" id="ARBA00022801"/>
    </source>
</evidence>
<evidence type="ECO:0000256" key="2">
    <source>
        <dbReference type="ARBA" id="ARBA00022670"/>
    </source>
</evidence>
<name>A0ABQ2NMV5_9FLAO</name>
<evidence type="ECO:0008006" key="12">
    <source>
        <dbReference type="Google" id="ProtNLM"/>
    </source>
</evidence>
<comment type="caution">
    <text evidence="10">The sequence shown here is derived from an EMBL/GenBank/DDBJ whole genome shotgun (WGS) entry which is preliminary data.</text>
</comment>
<feature type="active site" description="Charge relay system" evidence="6">
    <location>
        <position position="398"/>
    </location>
</feature>
<dbReference type="InterPro" id="IPR036852">
    <property type="entry name" value="Peptidase_S8/S53_dom_sf"/>
</dbReference>
<dbReference type="SUPFAM" id="SSF49785">
    <property type="entry name" value="Galactose-binding domain-like"/>
    <property type="match status" value="1"/>
</dbReference>
<evidence type="ECO:0000313" key="10">
    <source>
        <dbReference type="EMBL" id="GGP05900.1"/>
    </source>
</evidence>
<dbReference type="PANTHER" id="PTHR43806:SF11">
    <property type="entry name" value="CEREVISIN-RELATED"/>
    <property type="match status" value="1"/>
</dbReference>
<gene>
    <name evidence="10" type="ORF">GCM10010992_23970</name>
</gene>
<dbReference type="Proteomes" id="UP000620064">
    <property type="component" value="Unassembled WGS sequence"/>
</dbReference>
<keyword evidence="11" id="KW-1185">Reference proteome</keyword>
<accession>A0ABQ2NMV5</accession>
<dbReference type="PRINTS" id="PR00723">
    <property type="entry name" value="SUBTILISIN"/>
</dbReference>
<keyword evidence="4 6" id="KW-0378">Hydrolase</keyword>
<dbReference type="PROSITE" id="PS00138">
    <property type="entry name" value="SUBTILASE_SER"/>
    <property type="match status" value="1"/>
</dbReference>
<dbReference type="Pfam" id="PF18962">
    <property type="entry name" value="Por_Secre_tail"/>
    <property type="match status" value="1"/>
</dbReference>
<protein>
    <recommendedName>
        <fullName evidence="12">Por secretion system C-terminal sorting domain-containing protein</fullName>
    </recommendedName>
</protein>
<evidence type="ECO:0000256" key="1">
    <source>
        <dbReference type="ARBA" id="ARBA00011073"/>
    </source>
</evidence>
<dbReference type="PROSITE" id="PS51892">
    <property type="entry name" value="SUBTILASE"/>
    <property type="match status" value="1"/>
</dbReference>
<evidence type="ECO:0000259" key="9">
    <source>
        <dbReference type="Pfam" id="PF18962"/>
    </source>
</evidence>
<keyword evidence="2 6" id="KW-0645">Protease</keyword>
<dbReference type="Gene3D" id="2.60.120.380">
    <property type="match status" value="1"/>
</dbReference>
<feature type="domain" description="Secretion system C-terminal sorting" evidence="9">
    <location>
        <begin position="780"/>
        <end position="844"/>
    </location>
</feature>
<dbReference type="InterPro" id="IPR008979">
    <property type="entry name" value="Galactose-bd-like_sf"/>
</dbReference>
<feature type="chain" id="PRO_5047049622" description="Por secretion system C-terminal sorting domain-containing protein" evidence="7">
    <location>
        <begin position="19"/>
        <end position="853"/>
    </location>
</feature>
<dbReference type="RefSeq" id="WP_188618373.1">
    <property type="nucleotide sequence ID" value="NZ_BMLV01000006.1"/>
</dbReference>
<evidence type="ECO:0000256" key="6">
    <source>
        <dbReference type="PROSITE-ProRule" id="PRU01240"/>
    </source>
</evidence>
<dbReference type="EMBL" id="BMLV01000006">
    <property type="protein sequence ID" value="GGP05900.1"/>
    <property type="molecule type" value="Genomic_DNA"/>
</dbReference>
<organism evidence="10 11">
    <name type="scientific">Cloacibacterium rupense</name>
    <dbReference type="NCBI Taxonomy" id="517423"/>
    <lineage>
        <taxon>Bacteria</taxon>
        <taxon>Pseudomonadati</taxon>
        <taxon>Bacteroidota</taxon>
        <taxon>Flavobacteriia</taxon>
        <taxon>Flavobacteriales</taxon>
        <taxon>Weeksellaceae</taxon>
    </lineage>
</organism>
<dbReference type="Pfam" id="PF00082">
    <property type="entry name" value="Peptidase_S8"/>
    <property type="match status" value="1"/>
</dbReference>
<feature type="active site" description="Charge relay system" evidence="6">
    <location>
        <position position="148"/>
    </location>
</feature>
<dbReference type="Gene3D" id="3.40.50.200">
    <property type="entry name" value="Peptidase S8/S53 domain"/>
    <property type="match status" value="1"/>
</dbReference>
<proteinExistence type="inferred from homology"/>
<dbReference type="SUPFAM" id="SSF52743">
    <property type="entry name" value="Subtilisin-like"/>
    <property type="match status" value="1"/>
</dbReference>
<dbReference type="InterPro" id="IPR050131">
    <property type="entry name" value="Peptidase_S8_subtilisin-like"/>
</dbReference>
<feature type="signal peptide" evidence="7">
    <location>
        <begin position="1"/>
        <end position="18"/>
    </location>
</feature>
<dbReference type="InterPro" id="IPR000209">
    <property type="entry name" value="Peptidase_S8/S53_dom"/>
</dbReference>
<evidence type="ECO:0000259" key="8">
    <source>
        <dbReference type="Pfam" id="PF00082"/>
    </source>
</evidence>
<reference evidence="11" key="1">
    <citation type="journal article" date="2019" name="Int. J. Syst. Evol. Microbiol.">
        <title>The Global Catalogue of Microorganisms (GCM) 10K type strain sequencing project: providing services to taxonomists for standard genome sequencing and annotation.</title>
        <authorList>
            <consortium name="The Broad Institute Genomics Platform"/>
            <consortium name="The Broad Institute Genome Sequencing Center for Infectious Disease"/>
            <person name="Wu L."/>
            <person name="Ma J."/>
        </authorList>
    </citation>
    <scope>NUCLEOTIDE SEQUENCE [LARGE SCALE GENOMIC DNA]</scope>
    <source>
        <strain evidence="11">CGMCC 1.7656</strain>
    </source>
</reference>
<comment type="similarity">
    <text evidence="1 6">Belongs to the peptidase S8 family.</text>
</comment>
<evidence type="ECO:0000256" key="5">
    <source>
        <dbReference type="ARBA" id="ARBA00022825"/>
    </source>
</evidence>
<dbReference type="InterPro" id="IPR023828">
    <property type="entry name" value="Peptidase_S8_Ser-AS"/>
</dbReference>
<feature type="active site" description="Charge relay system" evidence="6">
    <location>
        <position position="111"/>
    </location>
</feature>
<evidence type="ECO:0000313" key="11">
    <source>
        <dbReference type="Proteomes" id="UP000620064"/>
    </source>
</evidence>
<feature type="domain" description="Peptidase S8/S53" evidence="8">
    <location>
        <begin position="137"/>
        <end position="455"/>
    </location>
</feature>